<feature type="signal peptide" evidence="1">
    <location>
        <begin position="1"/>
        <end position="20"/>
    </location>
</feature>
<gene>
    <name evidence="2" type="ORF">VIBC2010_05519</name>
</gene>
<evidence type="ECO:0000313" key="2">
    <source>
        <dbReference type="EMBL" id="EFP98358.1"/>
    </source>
</evidence>
<evidence type="ECO:0000313" key="3">
    <source>
        <dbReference type="Proteomes" id="UP000002943"/>
    </source>
</evidence>
<evidence type="ECO:0000256" key="1">
    <source>
        <dbReference type="SAM" id="SignalP"/>
    </source>
</evidence>
<dbReference type="RefSeq" id="WP_009599450.1">
    <property type="nucleotide sequence ID" value="NZ_AEIU01000005.1"/>
</dbReference>
<protein>
    <submittedName>
        <fullName evidence="2">Uncharacterized protein</fullName>
    </submittedName>
</protein>
<dbReference type="eggNOG" id="ENOG5031NZB">
    <property type="taxonomic scope" value="Bacteria"/>
</dbReference>
<feature type="chain" id="PRO_5003166910" evidence="1">
    <location>
        <begin position="21"/>
        <end position="117"/>
    </location>
</feature>
<comment type="caution">
    <text evidence="2">The sequence shown here is derived from an EMBL/GenBank/DDBJ whole genome shotgun (WGS) entry which is preliminary data.</text>
</comment>
<proteinExistence type="predicted"/>
<dbReference type="AlphaFoldDB" id="E3BEZ5"/>
<accession>E3BEZ5</accession>
<reference evidence="2 3" key="1">
    <citation type="journal article" date="2012" name="Int. J. Syst. Evol. Microbiol.">
        <title>Vibrio caribbeanicus sp. nov., isolated from the marine sponge Scleritoderma cyanea.</title>
        <authorList>
            <person name="Hoffmann M."/>
            <person name="Monday S.R."/>
            <person name="Allard M.W."/>
            <person name="Strain E.A."/>
            <person name="Whittaker P."/>
            <person name="Naum M."/>
            <person name="McCarthy P.J."/>
            <person name="Lopez J.V."/>
            <person name="Fischer M."/>
            <person name="Brown E.W."/>
        </authorList>
    </citation>
    <scope>NUCLEOTIDE SEQUENCE [LARGE SCALE GENOMIC DNA]</scope>
    <source>
        <strain evidence="2 3">ATCC BAA-2122</strain>
    </source>
</reference>
<name>E3BEZ5_9VIBR</name>
<dbReference type="EMBL" id="AEIU01000005">
    <property type="protein sequence ID" value="EFP98358.1"/>
    <property type="molecule type" value="Genomic_DNA"/>
</dbReference>
<keyword evidence="3" id="KW-1185">Reference proteome</keyword>
<dbReference type="OrthoDB" id="5821628at2"/>
<organism evidence="2 3">
    <name type="scientific">Vibrio caribbeanicus ATCC BAA-2122</name>
    <dbReference type="NCBI Taxonomy" id="796620"/>
    <lineage>
        <taxon>Bacteria</taxon>
        <taxon>Pseudomonadati</taxon>
        <taxon>Pseudomonadota</taxon>
        <taxon>Gammaproteobacteria</taxon>
        <taxon>Vibrionales</taxon>
        <taxon>Vibrionaceae</taxon>
        <taxon>Vibrio</taxon>
    </lineage>
</organism>
<dbReference type="Proteomes" id="UP000002943">
    <property type="component" value="Unassembled WGS sequence"/>
</dbReference>
<sequence>MSVKYFSLLIALMMSIAVHAGTNNRFTISANSIEGHGSYQKYCGEVTLSIRNGSRLYIASDDITQQTDRITYQGNVVIRLPSGTDNQQEVMFQSDQVVLRKESDGSYQLAADFIRVY</sequence>
<keyword evidence="1" id="KW-0732">Signal</keyword>